<evidence type="ECO:0000313" key="3">
    <source>
        <dbReference type="EMBL" id="RXK47716.1"/>
    </source>
</evidence>
<sequence>MSNENSDTDTDRAVAQPTPDPVDWEAQIGQTIRDTAEQDSHVERDAVTFHPSQLAKCKRQATLAKLGLKDFDTDTLGTFRAGTLVHEWLQSELADQFPNCEFEREIQETYTNPVNGEEIRVTGRADLWNPEQGIVYDFKTRGGWYNFNPPTDRHLDQLTLYMDALDAEAGQIVYVNRKNLEIRPWPADTTYPFDADRRAKLLQKARKIRDGIREAGEITSKADVPFEDCGCWLCGQE</sequence>
<evidence type="ECO:0000259" key="2">
    <source>
        <dbReference type="Pfam" id="PF12705"/>
    </source>
</evidence>
<keyword evidence="4" id="KW-1185">Reference proteome</keyword>
<dbReference type="AlphaFoldDB" id="A0A498KSV1"/>
<dbReference type="Proteomes" id="UP000289691">
    <property type="component" value="Unassembled WGS sequence"/>
</dbReference>
<dbReference type="InterPro" id="IPR038726">
    <property type="entry name" value="PDDEXK_AddAB-type"/>
</dbReference>
<protein>
    <recommendedName>
        <fullName evidence="2">PD-(D/E)XK endonuclease-like domain-containing protein</fullName>
    </recommendedName>
</protein>
<reference evidence="3 4" key="1">
    <citation type="submission" date="2019-01" db="EMBL/GenBank/DDBJ databases">
        <title>Halorientalis sp. F13-25 a new haloarchaeum isolated from hypersaline water.</title>
        <authorList>
            <person name="Ana D.-V."/>
            <person name="Cristina S.-P."/>
            <person name="Antonio V."/>
        </authorList>
    </citation>
    <scope>NUCLEOTIDE SEQUENCE [LARGE SCALE GENOMIC DNA]</scope>
    <source>
        <strain evidence="3 4">F13-25</strain>
    </source>
</reference>
<dbReference type="EMBL" id="RDFA01000005">
    <property type="protein sequence ID" value="RXK47716.1"/>
    <property type="molecule type" value="Genomic_DNA"/>
</dbReference>
<organism evidence="3 4">
    <name type="scientific">Halorientalis pallida</name>
    <dbReference type="NCBI Taxonomy" id="2479928"/>
    <lineage>
        <taxon>Archaea</taxon>
        <taxon>Methanobacteriati</taxon>
        <taxon>Methanobacteriota</taxon>
        <taxon>Stenosarchaea group</taxon>
        <taxon>Halobacteria</taxon>
        <taxon>Halobacteriales</taxon>
        <taxon>Haloarculaceae</taxon>
        <taxon>Halorientalis</taxon>
    </lineage>
</organism>
<dbReference type="OrthoDB" id="275540at2157"/>
<evidence type="ECO:0000256" key="1">
    <source>
        <dbReference type="SAM" id="MobiDB-lite"/>
    </source>
</evidence>
<dbReference type="InterPro" id="IPR011604">
    <property type="entry name" value="PDDEXK-like_dom_sf"/>
</dbReference>
<dbReference type="Pfam" id="PF12705">
    <property type="entry name" value="PDDEXK_1"/>
    <property type="match status" value="1"/>
</dbReference>
<name>A0A498KSV1_9EURY</name>
<accession>A0A498KSV1</accession>
<feature type="domain" description="PD-(D/E)XK endonuclease-like" evidence="2">
    <location>
        <begin position="103"/>
        <end position="218"/>
    </location>
</feature>
<comment type="caution">
    <text evidence="3">The sequence shown here is derived from an EMBL/GenBank/DDBJ whole genome shotgun (WGS) entry which is preliminary data.</text>
</comment>
<proteinExistence type="predicted"/>
<feature type="region of interest" description="Disordered" evidence="1">
    <location>
        <begin position="1"/>
        <end position="23"/>
    </location>
</feature>
<evidence type="ECO:0000313" key="4">
    <source>
        <dbReference type="Proteomes" id="UP000289691"/>
    </source>
</evidence>
<dbReference type="Gene3D" id="3.90.320.10">
    <property type="match status" value="1"/>
</dbReference>
<gene>
    <name evidence="3" type="ORF">EAF64_13740</name>
</gene>